<dbReference type="AlphaFoldDB" id="A0A1M4YVX1"/>
<dbReference type="InterPro" id="IPR007160">
    <property type="entry name" value="DUF362"/>
</dbReference>
<dbReference type="OrthoDB" id="9785671at2"/>
<evidence type="ECO:0000259" key="1">
    <source>
        <dbReference type="Pfam" id="PF04015"/>
    </source>
</evidence>
<gene>
    <name evidence="2" type="ORF">SAMN02746064_01880</name>
</gene>
<protein>
    <submittedName>
        <fullName evidence="2">Uncharacterized conserved protein, DUF362 family</fullName>
    </submittedName>
</protein>
<organism evidence="2 3">
    <name type="scientific">Alkalibacter saccharofermentans DSM 14828</name>
    <dbReference type="NCBI Taxonomy" id="1120975"/>
    <lineage>
        <taxon>Bacteria</taxon>
        <taxon>Bacillati</taxon>
        <taxon>Bacillota</taxon>
        <taxon>Clostridia</taxon>
        <taxon>Eubacteriales</taxon>
        <taxon>Eubacteriaceae</taxon>
        <taxon>Alkalibacter</taxon>
    </lineage>
</organism>
<name>A0A1M4YVX1_9FIRM</name>
<evidence type="ECO:0000313" key="2">
    <source>
        <dbReference type="EMBL" id="SHF09943.1"/>
    </source>
</evidence>
<sequence length="361" mass="39787">MNRNDIYVVYGSNPKEMAKKILHEVQIEDLIGDRKKKIGIKPNLVVAKPAQEGATTHPEMVAGAIEYLKDKGYEDISVIEGSWVGDRTSEAFDICGYKDLKRKYGVKLVDTQKDSFSSYDCKGVNINICDSAMEVDFMINMPVLKGHCQTGVTCALKNNKGVITNQEKRKFHTMGLHKPIAHLNTVAKNDFILVDGICGDLNFEEGGNPVSMNRIIAATDPVLCDSYVCELMGYSLDEVPYIKMAEKLGVGSSRTEIANILEINEAKNTTNSITSKRKVKKPKFVEEVDACSACYGSLLRALDRLDETGDLRNIKDKICIGQGFKGKNGNLGIGICTSNFDKSLLGCPPRAIDIVDFLKNI</sequence>
<keyword evidence="3" id="KW-1185">Reference proteome</keyword>
<proteinExistence type="predicted"/>
<feature type="domain" description="DUF362" evidence="1">
    <location>
        <begin position="38"/>
        <end position="230"/>
    </location>
</feature>
<dbReference type="RefSeq" id="WP_073271351.1">
    <property type="nucleotide sequence ID" value="NZ_FQTU01000014.1"/>
</dbReference>
<accession>A0A1M4YVX1</accession>
<dbReference type="Proteomes" id="UP000184251">
    <property type="component" value="Unassembled WGS sequence"/>
</dbReference>
<reference evidence="2 3" key="1">
    <citation type="submission" date="2016-11" db="EMBL/GenBank/DDBJ databases">
        <authorList>
            <person name="Jaros S."/>
            <person name="Januszkiewicz K."/>
            <person name="Wedrychowicz H."/>
        </authorList>
    </citation>
    <scope>NUCLEOTIDE SEQUENCE [LARGE SCALE GENOMIC DNA]</scope>
    <source>
        <strain evidence="2 3">DSM 14828</strain>
    </source>
</reference>
<dbReference type="STRING" id="1120975.SAMN02746064_01880"/>
<evidence type="ECO:0000313" key="3">
    <source>
        <dbReference type="Proteomes" id="UP000184251"/>
    </source>
</evidence>
<dbReference type="Pfam" id="PF04015">
    <property type="entry name" value="DUF362"/>
    <property type="match status" value="1"/>
</dbReference>
<dbReference type="EMBL" id="FQTU01000014">
    <property type="protein sequence ID" value="SHF09943.1"/>
    <property type="molecule type" value="Genomic_DNA"/>
</dbReference>